<dbReference type="OMA" id="LYHYLEC"/>
<comment type="subunit">
    <text evidence="4">Binds to the 5'UTR of the OLI1 mRNA.</text>
</comment>
<dbReference type="Pfam" id="PF12921">
    <property type="entry name" value="ATP13"/>
    <property type="match status" value="1"/>
</dbReference>
<organism evidence="8 9">
    <name type="scientific">Lodderomyces elongisporus (strain ATCC 11503 / CBS 2605 / JCM 1781 / NBRC 1676 / NRRL YB-4239)</name>
    <name type="common">Yeast</name>
    <name type="synonym">Saccharomyces elongisporus</name>
    <dbReference type="NCBI Taxonomy" id="379508"/>
    <lineage>
        <taxon>Eukaryota</taxon>
        <taxon>Fungi</taxon>
        <taxon>Dikarya</taxon>
        <taxon>Ascomycota</taxon>
        <taxon>Saccharomycotina</taxon>
        <taxon>Pichiomycetes</taxon>
        <taxon>Debaryomycetaceae</taxon>
        <taxon>Candida/Lodderomyces clade</taxon>
        <taxon>Lodderomyces</taxon>
    </lineage>
</organism>
<evidence type="ECO:0000256" key="2">
    <source>
        <dbReference type="ARBA" id="ARBA00004173"/>
    </source>
</evidence>
<dbReference type="AlphaFoldDB" id="A5E060"/>
<dbReference type="GO" id="GO:0005739">
    <property type="term" value="C:mitochondrion"/>
    <property type="evidence" value="ECO:0007669"/>
    <property type="project" value="UniProtKB-SubCell"/>
</dbReference>
<protein>
    <recommendedName>
        <fullName evidence="5">ATPase expression protein 2, mitochondrial</fullName>
    </recommendedName>
</protein>
<name>A5E060_LODEL</name>
<accession>A5E060</accession>
<comment type="function">
    <text evidence="1">Required for translation of the mitochondrial OLI1 transcript coding for the mitochondrial ATP synthase subunit 9.</text>
</comment>
<dbReference type="HOGENOM" id="CLU_493556_0_0_1"/>
<keyword evidence="6" id="KW-0809">Transit peptide</keyword>
<evidence type="ECO:0000313" key="9">
    <source>
        <dbReference type="Proteomes" id="UP000001996"/>
    </source>
</evidence>
<dbReference type="GeneID" id="5233312"/>
<evidence type="ECO:0000256" key="3">
    <source>
        <dbReference type="ARBA" id="ARBA00009790"/>
    </source>
</evidence>
<evidence type="ECO:0000256" key="5">
    <source>
        <dbReference type="ARBA" id="ARBA00019258"/>
    </source>
</evidence>
<evidence type="ECO:0000256" key="4">
    <source>
        <dbReference type="ARBA" id="ARBA00011657"/>
    </source>
</evidence>
<dbReference type="InParanoid" id="A5E060"/>
<reference evidence="8 9" key="1">
    <citation type="journal article" date="2009" name="Nature">
        <title>Evolution of pathogenicity and sexual reproduction in eight Candida genomes.</title>
        <authorList>
            <person name="Butler G."/>
            <person name="Rasmussen M.D."/>
            <person name="Lin M.F."/>
            <person name="Santos M.A."/>
            <person name="Sakthikumar S."/>
            <person name="Munro C.A."/>
            <person name="Rheinbay E."/>
            <person name="Grabherr M."/>
            <person name="Forche A."/>
            <person name="Reedy J.L."/>
            <person name="Agrafioti I."/>
            <person name="Arnaud M.B."/>
            <person name="Bates S."/>
            <person name="Brown A.J."/>
            <person name="Brunke S."/>
            <person name="Costanzo M.C."/>
            <person name="Fitzpatrick D.A."/>
            <person name="de Groot P.W."/>
            <person name="Harris D."/>
            <person name="Hoyer L.L."/>
            <person name="Hube B."/>
            <person name="Klis F.M."/>
            <person name="Kodira C."/>
            <person name="Lennard N."/>
            <person name="Logue M.E."/>
            <person name="Martin R."/>
            <person name="Neiman A.M."/>
            <person name="Nikolaou E."/>
            <person name="Quail M.A."/>
            <person name="Quinn J."/>
            <person name="Santos M.C."/>
            <person name="Schmitzberger F.F."/>
            <person name="Sherlock G."/>
            <person name="Shah P."/>
            <person name="Silverstein K.A."/>
            <person name="Skrzypek M.S."/>
            <person name="Soll D."/>
            <person name="Staggs R."/>
            <person name="Stansfield I."/>
            <person name="Stumpf M.P."/>
            <person name="Sudbery P.E."/>
            <person name="Srikantha T."/>
            <person name="Zeng Q."/>
            <person name="Berman J."/>
            <person name="Berriman M."/>
            <person name="Heitman J."/>
            <person name="Gow N.A."/>
            <person name="Lorenz M.C."/>
            <person name="Birren B.W."/>
            <person name="Kellis M."/>
            <person name="Cuomo C.A."/>
        </authorList>
    </citation>
    <scope>NUCLEOTIDE SEQUENCE [LARGE SCALE GENOMIC DNA]</scope>
    <source>
        <strain evidence="9">ATCC 11503 / BCRC 21390 / CBS 2605 / JCM 1781 / NBRC 1676 / NRRL YB-4239</strain>
    </source>
</reference>
<sequence>MLVFIRGASCLRRVTSCKGVHRSYNSFSIPVNDAMAQTSATAATTTQDQVLARGEQSLLKNFKDLITQLPSQSIIESYRLSSVCVASTNETTESKIKMQLLHFLEEKNYKQIANVLETWSAQDVDGMIETLGRKTIADLIKAIIQDVRRETFETLLSFPIENIAKQRKIPLTSTGSGSGSYSLYGKMNKLQGKLNKPKVKSDRFKSVHQVRQIYQNILYVQGQEHFYEREKRVDIYNSSNLTGHKLTACDYENLMTLEINHLKPDLASKWLRQFKLSHGENWRDQMTPRMWTLAVQTELYGNDRLWSITRKDFSSFSKHQAKSKFRPRGNLTFNDIKGHLVEFDLEFHRSCLLSYAYSHQVDKLQTYIKSLWNIDSNGKLVGAKLSQDSHLYPDYKLVITILVAFSHAGDFFSGVKYVNAFQNEYGVHGQVGAKTLYEQLFKWADVSTNYTEESALKYLLKESKYARGLEIELEDAKNDANFDYDGYLQMINRLKSDRSLIFDQLWKLMQSSDPDVPFSTSTYKIYLEHLREEPDETRLYHYLECLLKQYNANFVDPESFTKRSGLGFTVVKDPSTAIHIYYLEAMKDIIDLKGFSKKLGQIEPLIEKWSLDKEMEEDLRIWLEERLPLYKENLEQERQKFEENLSKEEDSFLDLI</sequence>
<comment type="similarity">
    <text evidence="3">Belongs to the AEP2 family.</text>
</comment>
<dbReference type="InterPro" id="IPR024319">
    <property type="entry name" value="ATPase_expression_mit"/>
</dbReference>
<comment type="subcellular location">
    <subcellularLocation>
        <location evidence="2">Mitochondrion</location>
    </subcellularLocation>
</comment>
<dbReference type="KEGG" id="lel:PVL30_003824"/>
<dbReference type="VEuPathDB" id="FungiDB:LELG_02997"/>
<keyword evidence="9" id="KW-1185">Reference proteome</keyword>
<evidence type="ECO:0000313" key="8">
    <source>
        <dbReference type="EMBL" id="EDK44818.1"/>
    </source>
</evidence>
<dbReference type="Proteomes" id="UP000001996">
    <property type="component" value="Unassembled WGS sequence"/>
</dbReference>
<dbReference type="eggNOG" id="ENOG502SDKY">
    <property type="taxonomic scope" value="Eukaryota"/>
</dbReference>
<dbReference type="OrthoDB" id="4077974at2759"/>
<proteinExistence type="inferred from homology"/>
<evidence type="ECO:0000256" key="6">
    <source>
        <dbReference type="ARBA" id="ARBA00022946"/>
    </source>
</evidence>
<dbReference type="EMBL" id="CH981526">
    <property type="protein sequence ID" value="EDK44818.1"/>
    <property type="molecule type" value="Genomic_DNA"/>
</dbReference>
<keyword evidence="7" id="KW-0496">Mitochondrion</keyword>
<evidence type="ECO:0000256" key="1">
    <source>
        <dbReference type="ARBA" id="ARBA00002412"/>
    </source>
</evidence>
<evidence type="ECO:0000256" key="7">
    <source>
        <dbReference type="ARBA" id="ARBA00023128"/>
    </source>
</evidence>
<gene>
    <name evidence="8" type="ORF">LELG_02997</name>
</gene>